<proteinExistence type="predicted"/>
<reference evidence="1" key="2">
    <citation type="journal article" date="2015" name="Data Brief">
        <title>Shoot transcriptome of the giant reed, Arundo donax.</title>
        <authorList>
            <person name="Barrero R.A."/>
            <person name="Guerrero F.D."/>
            <person name="Moolhuijzen P."/>
            <person name="Goolsby J.A."/>
            <person name="Tidwell J."/>
            <person name="Bellgard S.E."/>
            <person name="Bellgard M.I."/>
        </authorList>
    </citation>
    <scope>NUCLEOTIDE SEQUENCE</scope>
    <source>
        <tissue evidence="1">Shoot tissue taken approximately 20 cm above the soil surface</tissue>
    </source>
</reference>
<organism evidence="1">
    <name type="scientific">Arundo donax</name>
    <name type="common">Giant reed</name>
    <name type="synonym">Donax arundinaceus</name>
    <dbReference type="NCBI Taxonomy" id="35708"/>
    <lineage>
        <taxon>Eukaryota</taxon>
        <taxon>Viridiplantae</taxon>
        <taxon>Streptophyta</taxon>
        <taxon>Embryophyta</taxon>
        <taxon>Tracheophyta</taxon>
        <taxon>Spermatophyta</taxon>
        <taxon>Magnoliopsida</taxon>
        <taxon>Liliopsida</taxon>
        <taxon>Poales</taxon>
        <taxon>Poaceae</taxon>
        <taxon>PACMAD clade</taxon>
        <taxon>Arundinoideae</taxon>
        <taxon>Arundineae</taxon>
        <taxon>Arundo</taxon>
    </lineage>
</organism>
<name>A0A0A8Y2Z3_ARUDO</name>
<reference evidence="1" key="1">
    <citation type="submission" date="2014-09" db="EMBL/GenBank/DDBJ databases">
        <authorList>
            <person name="Magalhaes I.L.F."/>
            <person name="Oliveira U."/>
            <person name="Santos F.R."/>
            <person name="Vidigal T.H.D.A."/>
            <person name="Brescovit A.D."/>
            <person name="Santos A.J."/>
        </authorList>
    </citation>
    <scope>NUCLEOTIDE SEQUENCE</scope>
    <source>
        <tissue evidence="1">Shoot tissue taken approximately 20 cm above the soil surface</tissue>
    </source>
</reference>
<accession>A0A0A8Y2Z3</accession>
<sequence>MTEHALGFSSLNSCGACSISTRYPPPPPYVGNIGYSTTCSIAGMLLASCCFSSSSPSPSSCCCCCCFLFLFFFLPLLPLLASP</sequence>
<dbReference type="AlphaFoldDB" id="A0A0A8Y2Z3"/>
<evidence type="ECO:0000313" key="1">
    <source>
        <dbReference type="EMBL" id="JAD18112.1"/>
    </source>
</evidence>
<dbReference type="EMBL" id="GBRH01279783">
    <property type="protein sequence ID" value="JAD18112.1"/>
    <property type="molecule type" value="Transcribed_RNA"/>
</dbReference>
<protein>
    <submittedName>
        <fullName evidence="1">Uncharacterized protein</fullName>
    </submittedName>
</protein>